<evidence type="ECO:0000256" key="1">
    <source>
        <dbReference type="ARBA" id="ARBA00004510"/>
    </source>
</evidence>
<dbReference type="InterPro" id="IPR000219">
    <property type="entry name" value="DH_dom"/>
</dbReference>
<dbReference type="AlphaFoldDB" id="A0A5N3UW54"/>
<evidence type="ECO:0008006" key="12">
    <source>
        <dbReference type="Google" id="ProtNLM"/>
    </source>
</evidence>
<dbReference type="CDD" id="cd12061">
    <property type="entry name" value="SH3_betaPIX"/>
    <property type="match status" value="1"/>
</dbReference>
<dbReference type="PROSITE" id="PS50003">
    <property type="entry name" value="PH_DOMAIN"/>
    <property type="match status" value="1"/>
</dbReference>
<evidence type="ECO:0000256" key="5">
    <source>
        <dbReference type="PROSITE-ProRule" id="PRU00192"/>
    </source>
</evidence>
<dbReference type="InterPro" id="IPR036028">
    <property type="entry name" value="SH3-like_dom_sf"/>
</dbReference>
<dbReference type="PROSITE" id="PS50002">
    <property type="entry name" value="SH3"/>
    <property type="match status" value="1"/>
</dbReference>
<dbReference type="SUPFAM" id="SSF50729">
    <property type="entry name" value="PH domain-like"/>
    <property type="match status" value="1"/>
</dbReference>
<dbReference type="Pfam" id="PF16523">
    <property type="entry name" value="betaPIX_CC"/>
    <property type="match status" value="1"/>
</dbReference>
<dbReference type="SUPFAM" id="SSF48065">
    <property type="entry name" value="DBL homology domain (DH-domain)"/>
    <property type="match status" value="1"/>
</dbReference>
<evidence type="ECO:0000256" key="4">
    <source>
        <dbReference type="ARBA" id="ARBA00023273"/>
    </source>
</evidence>
<dbReference type="InterPro" id="IPR011993">
    <property type="entry name" value="PH-like_dom_sf"/>
</dbReference>
<dbReference type="Gene3D" id="2.30.30.40">
    <property type="entry name" value="SH3 Domains"/>
    <property type="match status" value="1"/>
</dbReference>
<dbReference type="InterPro" id="IPR046376">
    <property type="entry name" value="PH_Cool_Pix"/>
</dbReference>
<dbReference type="InterPro" id="IPR001849">
    <property type="entry name" value="PH_domain"/>
</dbReference>
<dbReference type="Gene3D" id="2.30.29.30">
    <property type="entry name" value="Pleckstrin-homology domain (PH domain)/Phosphotyrosine-binding domain (PTB)"/>
    <property type="match status" value="1"/>
</dbReference>
<proteinExistence type="predicted"/>
<dbReference type="GO" id="GO:0030032">
    <property type="term" value="P:lamellipodium assembly"/>
    <property type="evidence" value="ECO:0007669"/>
    <property type="project" value="TreeGrafter"/>
</dbReference>
<dbReference type="PANTHER" id="PTHR46026">
    <property type="entry name" value="RHO-TYPE GUANINE NUCLEOTIDE EXCHANGE FACTOR, ISOFORM F"/>
    <property type="match status" value="1"/>
</dbReference>
<dbReference type="InterPro" id="IPR032409">
    <property type="entry name" value="GEF6/7_CC"/>
</dbReference>
<dbReference type="Pfam" id="PF07653">
    <property type="entry name" value="SH3_2"/>
    <property type="match status" value="1"/>
</dbReference>
<evidence type="ECO:0000313" key="10">
    <source>
        <dbReference type="EMBL" id="KAB0340983.1"/>
    </source>
</evidence>
<dbReference type="InterPro" id="IPR035789">
    <property type="entry name" value="BetaPIX_SH3"/>
</dbReference>
<keyword evidence="3" id="KW-0344">Guanine-nucleotide releasing factor</keyword>
<dbReference type="SMART" id="SM00233">
    <property type="entry name" value="PH"/>
    <property type="match status" value="1"/>
</dbReference>
<sequence>MSDNRNNQLVIRAKFNFQQTNEDKLSFRKGDIIHVTWVEEGDWWEGAHNCRTGWFPSNYLHKIKSSIKPVLPKSGILKSPPKGLDTTAINKSYYNVVLQNILETENEYSKELQTVLSIYLQPLQTSEKLSSANTSYLMGNLEEICFFPANACTTQQRVRDCFLSLMATNEDPVPGILCQALEELREFMEMKGASSPGILMLTTDLSKPFVCLDKYPPLPKELQDIQKSMTTFKNLSAQCQGVWKRKELELQILTEAIRSWEGDNIKTLGSVVYVSQVLIQCAGSEEKNERYLLLFPDILLMLSVSPRMSGFIYQGKLPMTGATITKLEDSENHRDAFEISGTMIKRILVSCNNQQDLHEWVDHLQKQTKVTLAGNATIKPLTLKHVDSKPVPLTTTYCTLPHPSHHHTPHTTINQQGAPRASEDPQALEPELPDLSKSPKTMKKLLLKHRPEQKPSDEEFMLRKHTAVMEEDAQILKTFSSSSRKESAPQVLLPEEEKIIVEETKSNGQTVTEEKSLVDTMYVLKDEVQELRQDKKMKKRSWTCRIFCKDLEKLVRKVLKNMNDPAWDETNL</sequence>
<dbReference type="EMBL" id="VCEB01003461">
    <property type="protein sequence ID" value="KAB0340983.1"/>
    <property type="molecule type" value="Genomic_DNA"/>
</dbReference>
<comment type="subcellular location">
    <subcellularLocation>
        <location evidence="1">Cell projection</location>
        <location evidence="1">Lamellipodium</location>
    </subcellularLocation>
</comment>
<keyword evidence="4" id="KW-0966">Cell projection</keyword>
<dbReference type="PANTHER" id="PTHR46026:SF3">
    <property type="entry name" value="RHO GUANINE NUCLEOTIDE EXCHANGE FACTOR 7"/>
    <property type="match status" value="1"/>
</dbReference>
<evidence type="ECO:0000256" key="2">
    <source>
        <dbReference type="ARBA" id="ARBA00022443"/>
    </source>
</evidence>
<dbReference type="InterPro" id="IPR035899">
    <property type="entry name" value="DBL_dom_sf"/>
</dbReference>
<protein>
    <recommendedName>
        <fullName evidence="12">SH3 domain-containing protein</fullName>
    </recommendedName>
</protein>
<dbReference type="Proteomes" id="UP000326062">
    <property type="component" value="Unassembled WGS sequence"/>
</dbReference>
<evidence type="ECO:0000259" key="8">
    <source>
        <dbReference type="PROSITE" id="PS50003"/>
    </source>
</evidence>
<comment type="caution">
    <text evidence="10">The sequence shown here is derived from an EMBL/GenBank/DDBJ whole genome shotgun (WGS) entry which is preliminary data.</text>
</comment>
<dbReference type="SMART" id="SM00326">
    <property type="entry name" value="SH3"/>
    <property type="match status" value="1"/>
</dbReference>
<accession>A0A5N3UW54</accession>
<dbReference type="GO" id="GO:0005085">
    <property type="term" value="F:guanyl-nucleotide exchange factor activity"/>
    <property type="evidence" value="ECO:0007669"/>
    <property type="project" value="UniProtKB-KW"/>
</dbReference>
<dbReference type="Gene3D" id="1.20.900.10">
    <property type="entry name" value="Dbl homology (DH) domain"/>
    <property type="match status" value="1"/>
</dbReference>
<evidence type="ECO:0000256" key="6">
    <source>
        <dbReference type="SAM" id="MobiDB-lite"/>
    </source>
</evidence>
<feature type="domain" description="SH3" evidence="7">
    <location>
        <begin position="6"/>
        <end position="65"/>
    </location>
</feature>
<evidence type="ECO:0000256" key="3">
    <source>
        <dbReference type="ARBA" id="ARBA00022658"/>
    </source>
</evidence>
<dbReference type="GO" id="GO:0030027">
    <property type="term" value="C:lamellipodium"/>
    <property type="evidence" value="ECO:0007669"/>
    <property type="project" value="UniProtKB-SubCell"/>
</dbReference>
<dbReference type="PROSITE" id="PS50010">
    <property type="entry name" value="DH_2"/>
    <property type="match status" value="1"/>
</dbReference>
<dbReference type="FunFam" id="2.30.30.40:FF:000034">
    <property type="entry name" value="Rho guanine nucleotide exchange factor (GEF) 7"/>
    <property type="match status" value="1"/>
</dbReference>
<gene>
    <name evidence="10" type="ORF">FD755_024548</name>
</gene>
<dbReference type="PRINTS" id="PR00452">
    <property type="entry name" value="SH3DOMAIN"/>
</dbReference>
<dbReference type="Gene3D" id="1.20.5.390">
    <property type="entry name" value="L1 transposable element, trimerization domain"/>
    <property type="match status" value="1"/>
</dbReference>
<dbReference type="CDD" id="cd01225">
    <property type="entry name" value="PH_Cool_Pix"/>
    <property type="match status" value="1"/>
</dbReference>
<keyword evidence="11" id="KW-1185">Reference proteome</keyword>
<dbReference type="GO" id="GO:0005737">
    <property type="term" value="C:cytoplasm"/>
    <property type="evidence" value="ECO:0007669"/>
    <property type="project" value="TreeGrafter"/>
</dbReference>
<dbReference type="SUPFAM" id="SSF50044">
    <property type="entry name" value="SH3-domain"/>
    <property type="match status" value="1"/>
</dbReference>
<dbReference type="Pfam" id="PF00621">
    <property type="entry name" value="RhoGEF"/>
    <property type="match status" value="1"/>
</dbReference>
<dbReference type="FunFam" id="2.30.29.30:FF:000094">
    <property type="entry name" value="Rho guanine nucleotide exchange factor 7"/>
    <property type="match status" value="1"/>
</dbReference>
<reference evidence="10 11" key="1">
    <citation type="submission" date="2019-06" db="EMBL/GenBank/DDBJ databases">
        <title>Discovery of a novel chromosome fission-fusion reversal in muntjac.</title>
        <authorList>
            <person name="Mudd A.B."/>
            <person name="Bredeson J.V."/>
            <person name="Baum R."/>
            <person name="Hockemeyer D."/>
            <person name="Rokhsar D.S."/>
        </authorList>
    </citation>
    <scope>NUCLEOTIDE SEQUENCE [LARGE SCALE GENOMIC DNA]</scope>
    <source>
        <strain evidence="10">UCam_UCB_Mr</strain>
        <tissue evidence="10">Fibroblast cell line</tissue>
    </source>
</reference>
<evidence type="ECO:0000313" key="11">
    <source>
        <dbReference type="Proteomes" id="UP000326062"/>
    </source>
</evidence>
<keyword evidence="2 5" id="KW-0728">SH3 domain</keyword>
<dbReference type="Pfam" id="PF16614">
    <property type="entry name" value="RhoGEF67_u2"/>
    <property type="match status" value="1"/>
</dbReference>
<feature type="domain" description="PH" evidence="8">
    <location>
        <begin position="264"/>
        <end position="369"/>
    </location>
</feature>
<dbReference type="Pfam" id="PF00169">
    <property type="entry name" value="PH"/>
    <property type="match status" value="1"/>
</dbReference>
<name>A0A5N3UW54_MUNRE</name>
<organism evidence="10 11">
    <name type="scientific">Muntiacus reevesi</name>
    <name type="common">Reeves' muntjac</name>
    <name type="synonym">Cervus reevesi</name>
    <dbReference type="NCBI Taxonomy" id="9886"/>
    <lineage>
        <taxon>Eukaryota</taxon>
        <taxon>Metazoa</taxon>
        <taxon>Chordata</taxon>
        <taxon>Craniata</taxon>
        <taxon>Vertebrata</taxon>
        <taxon>Euteleostomi</taxon>
        <taxon>Mammalia</taxon>
        <taxon>Eutheria</taxon>
        <taxon>Laurasiatheria</taxon>
        <taxon>Artiodactyla</taxon>
        <taxon>Ruminantia</taxon>
        <taxon>Pecora</taxon>
        <taxon>Cervidae</taxon>
        <taxon>Muntiacinae</taxon>
        <taxon>Muntiacus</taxon>
    </lineage>
</organism>
<feature type="domain" description="DH" evidence="9">
    <location>
        <begin position="93"/>
        <end position="144"/>
    </location>
</feature>
<feature type="region of interest" description="Disordered" evidence="6">
    <location>
        <begin position="403"/>
        <end position="437"/>
    </location>
</feature>
<evidence type="ECO:0000259" key="9">
    <source>
        <dbReference type="PROSITE" id="PS50010"/>
    </source>
</evidence>
<evidence type="ECO:0000259" key="7">
    <source>
        <dbReference type="PROSITE" id="PS50002"/>
    </source>
</evidence>
<dbReference type="InterPro" id="IPR001452">
    <property type="entry name" value="SH3_domain"/>
</dbReference>